<dbReference type="Gene3D" id="3.40.50.720">
    <property type="entry name" value="NAD(P)-binding Rossmann-like Domain"/>
    <property type="match status" value="1"/>
</dbReference>
<evidence type="ECO:0000313" key="7">
    <source>
        <dbReference type="EMBL" id="ABM97269.1"/>
    </source>
</evidence>
<dbReference type="GO" id="GO:0004459">
    <property type="term" value="F:L-lactate dehydrogenase (NAD+) activity"/>
    <property type="evidence" value="ECO:0007669"/>
    <property type="project" value="TreeGrafter"/>
</dbReference>
<keyword evidence="8" id="KW-1185">Reference proteome</keyword>
<dbReference type="Gene3D" id="3.90.110.10">
    <property type="entry name" value="Lactate dehydrogenase/glycoside hydrolase, family 4, C-terminal"/>
    <property type="match status" value="1"/>
</dbReference>
<feature type="domain" description="Lactate/malate dehydrogenase N-terminal" evidence="5">
    <location>
        <begin position="126"/>
        <end position="264"/>
    </location>
</feature>
<dbReference type="GO" id="GO:0006089">
    <property type="term" value="P:lactate metabolic process"/>
    <property type="evidence" value="ECO:0007669"/>
    <property type="project" value="TreeGrafter"/>
</dbReference>
<dbReference type="Proteomes" id="UP000000366">
    <property type="component" value="Plasmid RPME01"/>
</dbReference>
<evidence type="ECO:0000256" key="4">
    <source>
        <dbReference type="SAM" id="MobiDB-lite"/>
    </source>
</evidence>
<evidence type="ECO:0000256" key="1">
    <source>
        <dbReference type="ARBA" id="ARBA00003966"/>
    </source>
</evidence>
<dbReference type="EC" id="1.1.1.37" evidence="7"/>
<keyword evidence="2 7" id="KW-0560">Oxidoreductase</keyword>
<keyword evidence="3" id="KW-0520">NAD</keyword>
<dbReference type="SUPFAM" id="SSF56327">
    <property type="entry name" value="LDH C-terminal domain-like"/>
    <property type="match status" value="1"/>
</dbReference>
<dbReference type="EMBL" id="CP000556">
    <property type="protein sequence ID" value="ABM97269.1"/>
    <property type="molecule type" value="Genomic_DNA"/>
</dbReference>
<dbReference type="PANTHER" id="PTHR43128:SF16">
    <property type="entry name" value="L-LACTATE DEHYDROGENASE"/>
    <property type="match status" value="1"/>
</dbReference>
<evidence type="ECO:0000313" key="8">
    <source>
        <dbReference type="Proteomes" id="UP000000366"/>
    </source>
</evidence>
<dbReference type="InterPro" id="IPR036291">
    <property type="entry name" value="NAD(P)-bd_dom_sf"/>
</dbReference>
<evidence type="ECO:0000256" key="2">
    <source>
        <dbReference type="ARBA" id="ARBA00023002"/>
    </source>
</evidence>
<dbReference type="Pfam" id="PF00056">
    <property type="entry name" value="Ldh_1_N"/>
    <property type="match status" value="1"/>
</dbReference>
<dbReference type="InterPro" id="IPR001557">
    <property type="entry name" value="L-lactate/malate_DH"/>
</dbReference>
<dbReference type="InterPro" id="IPR001236">
    <property type="entry name" value="Lactate/malate_DH_N"/>
</dbReference>
<dbReference type="PANTHER" id="PTHR43128">
    <property type="entry name" value="L-2-HYDROXYCARBOXYLATE DEHYDROGENASE (NAD(P)(+))"/>
    <property type="match status" value="1"/>
</dbReference>
<feature type="compositionally biased region" description="Low complexity" evidence="4">
    <location>
        <begin position="47"/>
        <end position="69"/>
    </location>
</feature>
<dbReference type="SMR" id="A2SNY0"/>
<reference evidence="7 8" key="1">
    <citation type="journal article" date="2007" name="J. Bacteriol.">
        <title>Whole-genome analysis of the methyl tert-butyl ether-degrading beta-proteobacterium Methylibium petroleiphilum PM1.</title>
        <authorList>
            <person name="Kane S.R."/>
            <person name="Chakicherla A.Y."/>
            <person name="Chain P.S.G."/>
            <person name="Schmidt R."/>
            <person name="Shin M.W."/>
            <person name="Legler T.C."/>
            <person name="Scow K.M."/>
            <person name="Larimer F.W."/>
            <person name="Lucas S.M."/>
            <person name="Richardson P.M."/>
            <person name="Hristova K.R."/>
        </authorList>
    </citation>
    <scope>NUCLEOTIDE SEQUENCE [LARGE SCALE GENOMIC DNA]</scope>
    <source>
        <strain evidence="8">ATCC BAA-1232 / LMG 22953 / PM1</strain>
        <plasmid evidence="7 8">RPME01</plasmid>
    </source>
</reference>
<dbReference type="eggNOG" id="COG0039">
    <property type="taxonomic scope" value="Bacteria"/>
</dbReference>
<evidence type="ECO:0000259" key="6">
    <source>
        <dbReference type="Pfam" id="PF02866"/>
    </source>
</evidence>
<accession>A2SNY0</accession>
<gene>
    <name evidence="7" type="ordered locus">Mpe_B0497</name>
</gene>
<dbReference type="GO" id="GO:0030060">
    <property type="term" value="F:L-malate dehydrogenase (NAD+) activity"/>
    <property type="evidence" value="ECO:0007669"/>
    <property type="project" value="UniProtKB-EC"/>
</dbReference>
<dbReference type="InterPro" id="IPR015955">
    <property type="entry name" value="Lactate_DH/Glyco_Ohase_4_C"/>
</dbReference>
<keyword evidence="7" id="KW-0614">Plasmid</keyword>
<dbReference type="NCBIfam" id="NF004863">
    <property type="entry name" value="PRK06223.1"/>
    <property type="match status" value="1"/>
</dbReference>
<organism evidence="7 8">
    <name type="scientific">Methylibium petroleiphilum (strain ATCC BAA-1232 / LMG 22953 / PM1)</name>
    <dbReference type="NCBI Taxonomy" id="420662"/>
    <lineage>
        <taxon>Bacteria</taxon>
        <taxon>Pseudomonadati</taxon>
        <taxon>Pseudomonadota</taxon>
        <taxon>Betaproteobacteria</taxon>
        <taxon>Burkholderiales</taxon>
        <taxon>Sphaerotilaceae</taxon>
        <taxon>Methylibium</taxon>
    </lineage>
</organism>
<protein>
    <submittedName>
        <fullName evidence="7">Malate dehydrogenase (NAD)</fullName>
        <ecNumber evidence="7">1.1.1.37</ecNumber>
    </submittedName>
</protein>
<sequence>MARMLTAADVEAAGGKLILAAGDRLTPLARDRARELGIVVEAAGLSSGVSTPSASPTSTSAPVVKSPLAAPAPAPVPAARPATPVAPPAATGSRPLALPPSGALYRRNALGPSAQSSRAVDGRPKAGVVGAGHVGAMTALRLAESDLFSEVALVDVVPGLAAGLALDMWHGAGLYGFSTRLSGSDDLVALAGAEYIVITAGKPRQPGMSRTDLTVVNAEIMTSVCRGIRTHAPNSTLVIVSNPLEEMTHLAAQQTGFPEERVLGMAGVLDSARFCALVGLTGKARPQEVRAVALGSHGPEMVIPLSQAFVGDRPIESMFDAETLKALVERARESGGEVVKLLQKGSAYFSPAESAVTMVRAMVRDSGEVIAACVRSRGAYGAVDTRVGLPVRLHRRGLKEIVPLTLRPAEQQALQDAAARIAARIAELPAPC</sequence>
<dbReference type="KEGG" id="mpt:Mpe_B0497"/>
<dbReference type="RefSeq" id="WP_011831822.1">
    <property type="nucleotide sequence ID" value="NC_008826.1"/>
</dbReference>
<dbReference type="Pfam" id="PF02866">
    <property type="entry name" value="Ldh_1_C"/>
    <property type="match status" value="1"/>
</dbReference>
<geneLocation type="plasmid" evidence="7 8">
    <name>RPME01</name>
</geneLocation>
<feature type="region of interest" description="Disordered" evidence="4">
    <location>
        <begin position="47"/>
        <end position="97"/>
    </location>
</feature>
<dbReference type="HOGENOM" id="CLU_045401_2_1_4"/>
<comment type="function">
    <text evidence="1">Catalyzes the reversible oxidation of malate to oxaloacetate.</text>
</comment>
<proteinExistence type="predicted"/>
<dbReference type="InterPro" id="IPR022383">
    <property type="entry name" value="Lactate/malate_DH_C"/>
</dbReference>
<dbReference type="SUPFAM" id="SSF51735">
    <property type="entry name" value="NAD(P)-binding Rossmann-fold domains"/>
    <property type="match status" value="1"/>
</dbReference>
<evidence type="ECO:0000256" key="3">
    <source>
        <dbReference type="ARBA" id="ARBA00023027"/>
    </source>
</evidence>
<dbReference type="PRINTS" id="PR00086">
    <property type="entry name" value="LLDHDRGNASE"/>
</dbReference>
<name>A2SNY0_METPP</name>
<feature type="domain" description="Lactate/malate dehydrogenase C-terminal" evidence="6">
    <location>
        <begin position="269"/>
        <end position="427"/>
    </location>
</feature>
<evidence type="ECO:0000259" key="5">
    <source>
        <dbReference type="Pfam" id="PF00056"/>
    </source>
</evidence>
<dbReference type="AlphaFoldDB" id="A2SNY0"/>